<comment type="similarity">
    <text evidence="1">Belongs to the lcsJ thioesterase family.</text>
</comment>
<sequence>MHFAYLLGKVAKWLLGCLLLLNIRAFPMVWHVRVFRPIIYIWISQFVFNMKTIFLSKFAKEKAFEQWIDSLTPIGESPFRSTVFRSWASIDESDYNFHLSNSSYAKALDGARFKLAAQLLPKFLIAGGLIPLAGTHFHFVREIPILAKYEVRVTLGAWDDKWVCYFLTYVVIFPPDFWQQKANASKDKKLSQENVSPSFFHAPINSSGVSMTSTPLNSTTPVPPTDMDKIASKLLAREEPDGATLHTITISQMCFKMGRITVPPAVVFAANGLSVPLESESNLDLDLTSLDASNNSYKKYSHFNPPPHWDNVNKIASKLHGGSIKKLQTFFRGGWRDVPAGDRWWEQAMGGAVEQQRQRNLNTLDLLRKGMEGARDIR</sequence>
<dbReference type="PANTHER" id="PTHR12475">
    <property type="match status" value="1"/>
</dbReference>
<evidence type="ECO:0008006" key="4">
    <source>
        <dbReference type="Google" id="ProtNLM"/>
    </source>
</evidence>
<dbReference type="AlphaFoldDB" id="A0A6A4HD96"/>
<gene>
    <name evidence="2" type="ORF">BT96DRAFT_922620</name>
</gene>
<organism evidence="2 3">
    <name type="scientific">Gymnopus androsaceus JB14</name>
    <dbReference type="NCBI Taxonomy" id="1447944"/>
    <lineage>
        <taxon>Eukaryota</taxon>
        <taxon>Fungi</taxon>
        <taxon>Dikarya</taxon>
        <taxon>Basidiomycota</taxon>
        <taxon>Agaricomycotina</taxon>
        <taxon>Agaricomycetes</taxon>
        <taxon>Agaricomycetidae</taxon>
        <taxon>Agaricales</taxon>
        <taxon>Marasmiineae</taxon>
        <taxon>Omphalotaceae</taxon>
        <taxon>Gymnopus</taxon>
    </lineage>
</organism>
<accession>A0A6A4HD96</accession>
<dbReference type="Proteomes" id="UP000799118">
    <property type="component" value="Unassembled WGS sequence"/>
</dbReference>
<dbReference type="OrthoDB" id="265761at2759"/>
<dbReference type="EMBL" id="ML769525">
    <property type="protein sequence ID" value="KAE9395776.1"/>
    <property type="molecule type" value="Genomic_DNA"/>
</dbReference>
<dbReference type="SUPFAM" id="SSF54637">
    <property type="entry name" value="Thioesterase/thiol ester dehydrase-isomerase"/>
    <property type="match status" value="1"/>
</dbReference>
<proteinExistence type="inferred from homology"/>
<dbReference type="PANTHER" id="PTHR12475:SF4">
    <property type="entry name" value="PROTEIN THEM6"/>
    <property type="match status" value="1"/>
</dbReference>
<evidence type="ECO:0000256" key="1">
    <source>
        <dbReference type="ARBA" id="ARBA00038476"/>
    </source>
</evidence>
<dbReference type="InterPro" id="IPR029069">
    <property type="entry name" value="HotDog_dom_sf"/>
</dbReference>
<protein>
    <recommendedName>
        <fullName evidence="4">Thioesterase/thiol ester dehydrase-isomerase</fullName>
    </recommendedName>
</protein>
<dbReference type="Pfam" id="PF13279">
    <property type="entry name" value="4HBT_2"/>
    <property type="match status" value="1"/>
</dbReference>
<dbReference type="InterPro" id="IPR051490">
    <property type="entry name" value="THEM6_lcsJ_thioesterase"/>
</dbReference>
<keyword evidence="3" id="KW-1185">Reference proteome</keyword>
<name>A0A6A4HD96_9AGAR</name>
<reference evidence="2" key="1">
    <citation type="journal article" date="2019" name="Environ. Microbiol.">
        <title>Fungal ecological strategies reflected in gene transcription - a case study of two litter decomposers.</title>
        <authorList>
            <person name="Barbi F."/>
            <person name="Kohler A."/>
            <person name="Barry K."/>
            <person name="Baskaran P."/>
            <person name="Daum C."/>
            <person name="Fauchery L."/>
            <person name="Ihrmark K."/>
            <person name="Kuo A."/>
            <person name="LaButti K."/>
            <person name="Lipzen A."/>
            <person name="Morin E."/>
            <person name="Grigoriev I.V."/>
            <person name="Henrissat B."/>
            <person name="Lindahl B."/>
            <person name="Martin F."/>
        </authorList>
    </citation>
    <scope>NUCLEOTIDE SEQUENCE</scope>
    <source>
        <strain evidence="2">JB14</strain>
    </source>
</reference>
<evidence type="ECO:0000313" key="2">
    <source>
        <dbReference type="EMBL" id="KAE9395776.1"/>
    </source>
</evidence>
<evidence type="ECO:0000313" key="3">
    <source>
        <dbReference type="Proteomes" id="UP000799118"/>
    </source>
</evidence>